<dbReference type="EMBL" id="JAEFBK010000013">
    <property type="protein sequence ID" value="KAG7532733.1"/>
    <property type="molecule type" value="Genomic_DNA"/>
</dbReference>
<protein>
    <recommendedName>
        <fullName evidence="5">Transmembrane protein</fullName>
    </recommendedName>
</protein>
<evidence type="ECO:0000256" key="2">
    <source>
        <dbReference type="SAM" id="SignalP"/>
    </source>
</evidence>
<evidence type="ECO:0000313" key="4">
    <source>
        <dbReference type="Proteomes" id="UP000694240"/>
    </source>
</evidence>
<accession>A0A8T1XE03</accession>
<feature type="region of interest" description="Disordered" evidence="1">
    <location>
        <begin position="48"/>
        <end position="75"/>
    </location>
</feature>
<evidence type="ECO:0000256" key="1">
    <source>
        <dbReference type="SAM" id="MobiDB-lite"/>
    </source>
</evidence>
<organism evidence="3 4">
    <name type="scientific">Arabidopsis thaliana x Arabidopsis arenosa</name>
    <dbReference type="NCBI Taxonomy" id="1240361"/>
    <lineage>
        <taxon>Eukaryota</taxon>
        <taxon>Viridiplantae</taxon>
        <taxon>Streptophyta</taxon>
        <taxon>Embryophyta</taxon>
        <taxon>Tracheophyta</taxon>
        <taxon>Spermatophyta</taxon>
        <taxon>Magnoliopsida</taxon>
        <taxon>eudicotyledons</taxon>
        <taxon>Gunneridae</taxon>
        <taxon>Pentapetalae</taxon>
        <taxon>rosids</taxon>
        <taxon>malvids</taxon>
        <taxon>Brassicales</taxon>
        <taxon>Brassicaceae</taxon>
        <taxon>Camelineae</taxon>
        <taxon>Arabidopsis</taxon>
    </lineage>
</organism>
<sequence>MRKKTSSKMGQVLIVLLLLCTLLCHTESAISSGQQLFLQTGRRMMGYSKQAAGPVGPSQSIKAGGRVSDDDPPTD</sequence>
<evidence type="ECO:0008006" key="5">
    <source>
        <dbReference type="Google" id="ProtNLM"/>
    </source>
</evidence>
<dbReference type="AlphaFoldDB" id="A0A8T1XE03"/>
<proteinExistence type="predicted"/>
<reference evidence="3 4" key="1">
    <citation type="submission" date="2020-12" db="EMBL/GenBank/DDBJ databases">
        <title>Concerted genomic and epigenomic changes stabilize Arabidopsis allopolyploids.</title>
        <authorList>
            <person name="Chen Z."/>
        </authorList>
    </citation>
    <scope>NUCLEOTIDE SEQUENCE [LARGE SCALE GENOMIC DNA]</scope>
    <source>
        <strain evidence="3">Allo738</strain>
        <tissue evidence="3">Leaf</tissue>
    </source>
</reference>
<evidence type="ECO:0000313" key="3">
    <source>
        <dbReference type="EMBL" id="KAG7532733.1"/>
    </source>
</evidence>
<feature type="chain" id="PRO_5035934211" description="Transmembrane protein" evidence="2">
    <location>
        <begin position="29"/>
        <end position="75"/>
    </location>
</feature>
<comment type="caution">
    <text evidence="3">The sequence shown here is derived from an EMBL/GenBank/DDBJ whole genome shotgun (WGS) entry which is preliminary data.</text>
</comment>
<keyword evidence="4" id="KW-1185">Reference proteome</keyword>
<dbReference type="Proteomes" id="UP000694240">
    <property type="component" value="Chromosome 13"/>
</dbReference>
<gene>
    <name evidence="3" type="ORF">ISN45_Aa08g003910</name>
</gene>
<keyword evidence="2" id="KW-0732">Signal</keyword>
<feature type="signal peptide" evidence="2">
    <location>
        <begin position="1"/>
        <end position="28"/>
    </location>
</feature>
<name>A0A8T1XE03_9BRAS</name>